<dbReference type="PRINTS" id="PR00243">
    <property type="entry name" value="MUSCARINICR"/>
</dbReference>
<feature type="transmembrane region" description="Helical" evidence="10">
    <location>
        <begin position="191"/>
        <end position="218"/>
    </location>
</feature>
<proteinExistence type="inferred from homology"/>
<dbReference type="GO" id="GO:0030425">
    <property type="term" value="C:dendrite"/>
    <property type="evidence" value="ECO:0007669"/>
    <property type="project" value="TreeGrafter"/>
</dbReference>
<dbReference type="Gene3D" id="1.20.1070.10">
    <property type="entry name" value="Rhodopsin 7-helix transmembrane proteins"/>
    <property type="match status" value="2"/>
</dbReference>
<evidence type="ECO:0000313" key="13">
    <source>
        <dbReference type="Proteomes" id="UP000095283"/>
    </source>
</evidence>
<evidence type="ECO:0000256" key="2">
    <source>
        <dbReference type="ARBA" id="ARBA00022475"/>
    </source>
</evidence>
<dbReference type="GO" id="GO:0045202">
    <property type="term" value="C:synapse"/>
    <property type="evidence" value="ECO:0007669"/>
    <property type="project" value="TreeGrafter"/>
</dbReference>
<evidence type="ECO:0000256" key="4">
    <source>
        <dbReference type="ARBA" id="ARBA00022989"/>
    </source>
</evidence>
<evidence type="ECO:0000256" key="5">
    <source>
        <dbReference type="ARBA" id="ARBA00023040"/>
    </source>
</evidence>
<evidence type="ECO:0000256" key="9">
    <source>
        <dbReference type="RuleBase" id="RU000688"/>
    </source>
</evidence>
<protein>
    <submittedName>
        <fullName evidence="14">G_PROTEIN_RECEP_F1_2 domain-containing protein</fullName>
    </submittedName>
</protein>
<dbReference type="GO" id="GO:0007187">
    <property type="term" value="P:G protein-coupled receptor signaling pathway, coupled to cyclic nucleotide second messenger"/>
    <property type="evidence" value="ECO:0007669"/>
    <property type="project" value="TreeGrafter"/>
</dbReference>
<sequence>MPFPALLLSFNIFSFYAAQNIPIPNIVPNQTAFVLEMLSTLQQSFPFFFSLIIHFTLQRIGGMVGSAEGAGPTKDVPLTLPFRNTQLFHMVMKVLSSSIENSTLVAADVVAPMTVEFPYREESRLIVIIIIGAISAILTTVGNLMVMVSFKIDKQLQTISNYFLFSLAVADIVIGIISIPLWTYYTAMRRWGIGYTMCQFWLCVDYLMSNASVLNLLLISFDRYFSVTRPLSYRPREFLLVVGKFTVEPGICVVQFLETNPYVTVGTAVAAFYLPVTIMIILYTRVYWETQKRQKEFGKLQASQYSNDSVRTRKSDSEKRKKKVKSEWLDYPLIISVIDESEIHHILVSKTINQTGYFIKFDR</sequence>
<comment type="similarity">
    <text evidence="9">Belongs to the G-protein coupled receptor 1 family.</text>
</comment>
<keyword evidence="11" id="KW-0732">Signal</keyword>
<dbReference type="PANTHER" id="PTHR24247:SF265">
    <property type="entry name" value="MUSCARINIC ACETYLCHOLINE RECEPTOR DM1"/>
    <property type="match status" value="1"/>
</dbReference>
<dbReference type="InterPro" id="IPR017452">
    <property type="entry name" value="GPCR_Rhodpsn_7TM"/>
</dbReference>
<dbReference type="GO" id="GO:0007197">
    <property type="term" value="P:adenylate cyclase-inhibiting G protein-coupled acetylcholine receptor signaling pathway"/>
    <property type="evidence" value="ECO:0007669"/>
    <property type="project" value="TreeGrafter"/>
</dbReference>
<dbReference type="PROSITE" id="PS00237">
    <property type="entry name" value="G_PROTEIN_RECEP_F1_1"/>
    <property type="match status" value="1"/>
</dbReference>
<feature type="domain" description="G-protein coupled receptors family 1 profile" evidence="12">
    <location>
        <begin position="142"/>
        <end position="234"/>
    </location>
</feature>
<evidence type="ECO:0000256" key="6">
    <source>
        <dbReference type="ARBA" id="ARBA00023136"/>
    </source>
</evidence>
<evidence type="ECO:0000256" key="8">
    <source>
        <dbReference type="ARBA" id="ARBA00023224"/>
    </source>
</evidence>
<dbReference type="GO" id="GO:0004993">
    <property type="term" value="F:G protein-coupled serotonin receptor activity"/>
    <property type="evidence" value="ECO:0007669"/>
    <property type="project" value="TreeGrafter"/>
</dbReference>
<keyword evidence="3 9" id="KW-0812">Transmembrane</keyword>
<feature type="transmembrane region" description="Helical" evidence="10">
    <location>
        <begin position="238"/>
        <end position="257"/>
    </location>
</feature>
<feature type="transmembrane region" description="Helical" evidence="10">
    <location>
        <begin position="162"/>
        <end position="185"/>
    </location>
</feature>
<accession>A0A1I7XFP1</accession>
<keyword evidence="7 9" id="KW-0675">Receptor</keyword>
<dbReference type="PRINTS" id="PR00237">
    <property type="entry name" value="GPCRRHODOPSN"/>
</dbReference>
<evidence type="ECO:0000256" key="10">
    <source>
        <dbReference type="SAM" id="Phobius"/>
    </source>
</evidence>
<evidence type="ECO:0000256" key="7">
    <source>
        <dbReference type="ARBA" id="ARBA00023170"/>
    </source>
</evidence>
<feature type="transmembrane region" description="Helical" evidence="10">
    <location>
        <begin position="125"/>
        <end position="150"/>
    </location>
</feature>
<dbReference type="GO" id="GO:0016907">
    <property type="term" value="F:G protein-coupled acetylcholine receptor activity"/>
    <property type="evidence" value="ECO:0007669"/>
    <property type="project" value="InterPro"/>
</dbReference>
<dbReference type="InterPro" id="IPR000995">
    <property type="entry name" value="Musac_Ach_rcpt"/>
</dbReference>
<organism evidence="13 14">
    <name type="scientific">Heterorhabditis bacteriophora</name>
    <name type="common">Entomopathogenic nematode worm</name>
    <dbReference type="NCBI Taxonomy" id="37862"/>
    <lineage>
        <taxon>Eukaryota</taxon>
        <taxon>Metazoa</taxon>
        <taxon>Ecdysozoa</taxon>
        <taxon>Nematoda</taxon>
        <taxon>Chromadorea</taxon>
        <taxon>Rhabditida</taxon>
        <taxon>Rhabditina</taxon>
        <taxon>Rhabditomorpha</taxon>
        <taxon>Strongyloidea</taxon>
        <taxon>Heterorhabditidae</taxon>
        <taxon>Heterorhabditis</taxon>
    </lineage>
</organism>
<name>A0A1I7XFP1_HETBA</name>
<keyword evidence="5 9" id="KW-0297">G-protein coupled receptor</keyword>
<keyword evidence="2" id="KW-1003">Cell membrane</keyword>
<keyword evidence="8 9" id="KW-0807">Transducer</keyword>
<dbReference type="PROSITE" id="PS50262">
    <property type="entry name" value="G_PROTEIN_RECEP_F1_2"/>
    <property type="match status" value="1"/>
</dbReference>
<keyword evidence="13" id="KW-1185">Reference proteome</keyword>
<dbReference type="AlphaFoldDB" id="A0A1I7XFP1"/>
<dbReference type="SUPFAM" id="SSF81321">
    <property type="entry name" value="Family A G protein-coupled receptor-like"/>
    <property type="match status" value="1"/>
</dbReference>
<evidence type="ECO:0000256" key="3">
    <source>
        <dbReference type="ARBA" id="ARBA00022692"/>
    </source>
</evidence>
<feature type="transmembrane region" description="Helical" evidence="10">
    <location>
        <begin position="263"/>
        <end position="283"/>
    </location>
</feature>
<feature type="chain" id="PRO_5009311159" evidence="11">
    <location>
        <begin position="19"/>
        <end position="363"/>
    </location>
</feature>
<keyword evidence="4 10" id="KW-1133">Transmembrane helix</keyword>
<comment type="subcellular location">
    <subcellularLocation>
        <location evidence="1">Cell membrane</location>
        <topology evidence="1">Multi-pass membrane protein</topology>
    </subcellularLocation>
</comment>
<dbReference type="Proteomes" id="UP000095283">
    <property type="component" value="Unplaced"/>
</dbReference>
<evidence type="ECO:0000256" key="1">
    <source>
        <dbReference type="ARBA" id="ARBA00004651"/>
    </source>
</evidence>
<dbReference type="InterPro" id="IPR000276">
    <property type="entry name" value="GPCR_Rhodpsn"/>
</dbReference>
<feature type="signal peptide" evidence="11">
    <location>
        <begin position="1"/>
        <end position="18"/>
    </location>
</feature>
<dbReference type="PANTHER" id="PTHR24247">
    <property type="entry name" value="5-HYDROXYTRYPTAMINE RECEPTOR"/>
    <property type="match status" value="1"/>
</dbReference>
<keyword evidence="6 10" id="KW-0472">Membrane</keyword>
<dbReference type="GO" id="GO:0005886">
    <property type="term" value="C:plasma membrane"/>
    <property type="evidence" value="ECO:0007669"/>
    <property type="project" value="UniProtKB-SubCell"/>
</dbReference>
<evidence type="ECO:0000256" key="11">
    <source>
        <dbReference type="SAM" id="SignalP"/>
    </source>
</evidence>
<evidence type="ECO:0000313" key="14">
    <source>
        <dbReference type="WBParaSite" id="Hba_16140"/>
    </source>
</evidence>
<reference evidence="14" key="1">
    <citation type="submission" date="2016-11" db="UniProtKB">
        <authorList>
            <consortium name="WormBaseParasite"/>
        </authorList>
    </citation>
    <scope>IDENTIFICATION</scope>
</reference>
<dbReference type="WBParaSite" id="Hba_16140">
    <property type="protein sequence ID" value="Hba_16140"/>
    <property type="gene ID" value="Hba_16140"/>
</dbReference>
<evidence type="ECO:0000259" key="12">
    <source>
        <dbReference type="PROSITE" id="PS50262"/>
    </source>
</evidence>
<dbReference type="Pfam" id="PF00001">
    <property type="entry name" value="7tm_1"/>
    <property type="match status" value="1"/>
</dbReference>